<gene>
    <name evidence="2" type="ORF">Ssi02_17270</name>
</gene>
<evidence type="ECO:0000313" key="3">
    <source>
        <dbReference type="Proteomes" id="UP000606172"/>
    </source>
</evidence>
<dbReference type="AlphaFoldDB" id="A0A919RGG5"/>
<name>A0A919RGG5_9ACTN</name>
<accession>A0A919RGG5</accession>
<proteinExistence type="predicted"/>
<dbReference type="Proteomes" id="UP000606172">
    <property type="component" value="Unassembled WGS sequence"/>
</dbReference>
<evidence type="ECO:0000313" key="2">
    <source>
        <dbReference type="EMBL" id="GII91496.1"/>
    </source>
</evidence>
<dbReference type="EMBL" id="BOOW01000010">
    <property type="protein sequence ID" value="GII91496.1"/>
    <property type="molecule type" value="Genomic_DNA"/>
</dbReference>
<protein>
    <submittedName>
        <fullName evidence="2">Uncharacterized protein</fullName>
    </submittedName>
</protein>
<evidence type="ECO:0000256" key="1">
    <source>
        <dbReference type="SAM" id="MobiDB-lite"/>
    </source>
</evidence>
<comment type="caution">
    <text evidence="2">The sequence shown here is derived from an EMBL/GenBank/DDBJ whole genome shotgun (WGS) entry which is preliminary data.</text>
</comment>
<sequence>MGPAVVRGTATAAKLLIATLAFTGVYVGAAGNGTGPPAAGPSVLMVTLSSHVSPIDADGAAPAPAVASATEERLTTK</sequence>
<feature type="compositionally biased region" description="Low complexity" evidence="1">
    <location>
        <begin position="57"/>
        <end position="69"/>
    </location>
</feature>
<keyword evidence="3" id="KW-1185">Reference proteome</keyword>
<reference evidence="2" key="1">
    <citation type="submission" date="2021-01" db="EMBL/GenBank/DDBJ databases">
        <title>Whole genome shotgun sequence of Sinosporangium siamense NBRC 109515.</title>
        <authorList>
            <person name="Komaki H."/>
            <person name="Tamura T."/>
        </authorList>
    </citation>
    <scope>NUCLEOTIDE SEQUENCE</scope>
    <source>
        <strain evidence="2">NBRC 109515</strain>
    </source>
</reference>
<organism evidence="2 3">
    <name type="scientific">Sinosporangium siamense</name>
    <dbReference type="NCBI Taxonomy" id="1367973"/>
    <lineage>
        <taxon>Bacteria</taxon>
        <taxon>Bacillati</taxon>
        <taxon>Actinomycetota</taxon>
        <taxon>Actinomycetes</taxon>
        <taxon>Streptosporangiales</taxon>
        <taxon>Streptosporangiaceae</taxon>
        <taxon>Sinosporangium</taxon>
    </lineage>
</organism>
<feature type="region of interest" description="Disordered" evidence="1">
    <location>
        <begin position="57"/>
        <end position="77"/>
    </location>
</feature>